<dbReference type="SUPFAM" id="SSF56655">
    <property type="entry name" value="Carbohydrate phosphatase"/>
    <property type="match status" value="1"/>
</dbReference>
<dbReference type="Gene3D" id="3.30.540.10">
    <property type="entry name" value="Fructose-1,6-Bisphosphatase, subunit A, domain 1"/>
    <property type="match status" value="1"/>
</dbReference>
<evidence type="ECO:0000256" key="3">
    <source>
        <dbReference type="ARBA" id="ARBA00022801"/>
    </source>
</evidence>
<keyword evidence="4 5" id="KW-0460">Magnesium</keyword>
<dbReference type="Proteomes" id="UP000239047">
    <property type="component" value="Unassembled WGS sequence"/>
</dbReference>
<dbReference type="PANTHER" id="PTHR20854:SF4">
    <property type="entry name" value="INOSITOL-1-MONOPHOSPHATASE-RELATED"/>
    <property type="match status" value="1"/>
</dbReference>
<evidence type="ECO:0000256" key="1">
    <source>
        <dbReference type="ARBA" id="ARBA00001946"/>
    </source>
</evidence>
<keyword evidence="3" id="KW-0378">Hydrolase</keyword>
<gene>
    <name evidence="6" type="ORF">C4B60_09400</name>
</gene>
<dbReference type="GO" id="GO:0007165">
    <property type="term" value="P:signal transduction"/>
    <property type="evidence" value="ECO:0007669"/>
    <property type="project" value="TreeGrafter"/>
</dbReference>
<feature type="binding site" evidence="5">
    <location>
        <position position="86"/>
    </location>
    <ligand>
        <name>Mg(2+)</name>
        <dbReference type="ChEBI" id="CHEBI:18420"/>
        <label>1</label>
        <note>catalytic</note>
    </ligand>
</feature>
<evidence type="ECO:0000256" key="4">
    <source>
        <dbReference type="ARBA" id="ARBA00022842"/>
    </source>
</evidence>
<dbReference type="PANTHER" id="PTHR20854">
    <property type="entry name" value="INOSITOL MONOPHOSPHATASE"/>
    <property type="match status" value="1"/>
</dbReference>
<feature type="binding site" evidence="5">
    <location>
        <position position="213"/>
    </location>
    <ligand>
        <name>Mg(2+)</name>
        <dbReference type="ChEBI" id="CHEBI:18420"/>
        <label>1</label>
        <note>catalytic</note>
    </ligand>
</feature>
<dbReference type="GO" id="GO:0006020">
    <property type="term" value="P:inositol metabolic process"/>
    <property type="evidence" value="ECO:0007669"/>
    <property type="project" value="TreeGrafter"/>
</dbReference>
<reference evidence="6 7" key="1">
    <citation type="submission" date="2018-02" db="EMBL/GenBank/DDBJ databases">
        <title>Jeotgalibacillus proteolyticum sp. nov. a protease producing bacterium isolated from ocean sediments of Laizhou Bay.</title>
        <authorList>
            <person name="Li Y."/>
        </authorList>
    </citation>
    <scope>NUCLEOTIDE SEQUENCE [LARGE SCALE GENOMIC DNA]</scope>
    <source>
        <strain evidence="6 7">22-7</strain>
    </source>
</reference>
<dbReference type="Pfam" id="PF00459">
    <property type="entry name" value="Inositol_P"/>
    <property type="match status" value="1"/>
</dbReference>
<accession>A0A2S5GDB5</accession>
<dbReference type="AlphaFoldDB" id="A0A2S5GDB5"/>
<feature type="binding site" evidence="5">
    <location>
        <position position="88"/>
    </location>
    <ligand>
        <name>Mg(2+)</name>
        <dbReference type="ChEBI" id="CHEBI:18420"/>
        <label>1</label>
        <note>catalytic</note>
    </ligand>
</feature>
<dbReference type="OrthoDB" id="9772456at2"/>
<evidence type="ECO:0000256" key="2">
    <source>
        <dbReference type="ARBA" id="ARBA00022723"/>
    </source>
</evidence>
<dbReference type="GO" id="GO:0008934">
    <property type="term" value="F:inositol monophosphate 1-phosphatase activity"/>
    <property type="evidence" value="ECO:0007669"/>
    <property type="project" value="TreeGrafter"/>
</dbReference>
<dbReference type="Gene3D" id="3.40.190.80">
    <property type="match status" value="1"/>
</dbReference>
<keyword evidence="7" id="KW-1185">Reference proteome</keyword>
<evidence type="ECO:0000313" key="7">
    <source>
        <dbReference type="Proteomes" id="UP000239047"/>
    </source>
</evidence>
<dbReference type="InterPro" id="IPR000760">
    <property type="entry name" value="Inositol_monophosphatase-like"/>
</dbReference>
<evidence type="ECO:0000313" key="6">
    <source>
        <dbReference type="EMBL" id="PPA70986.1"/>
    </source>
</evidence>
<dbReference type="GO" id="GO:0046872">
    <property type="term" value="F:metal ion binding"/>
    <property type="evidence" value="ECO:0007669"/>
    <property type="project" value="UniProtKB-KW"/>
</dbReference>
<name>A0A2S5GDB5_9BACL</name>
<dbReference type="RefSeq" id="WP_104057735.1">
    <property type="nucleotide sequence ID" value="NZ_PREZ01000003.1"/>
</dbReference>
<protein>
    <submittedName>
        <fullName evidence="6">Inositol monophosphatase</fullName>
    </submittedName>
</protein>
<dbReference type="FunFam" id="3.30.540.10:FF:000003">
    <property type="entry name" value="Inositol-1-monophosphatase"/>
    <property type="match status" value="1"/>
</dbReference>
<sequence>MEQTIQKAKAVASKIIVEAGKIAKEQFGKVLSIEEKGDHGDVVTEADYLAEKVIINELNRAFPDHQIQSEEAGNNGVESDWVWHVDPLDGTNNFAMGLPVFASSIALLYKDQPVLGVIYDPFLDRLFVSSLNEGSFCNGQSIELKKRDNVKRFTIGWIQGHGVQNEEQAVKLRQHIDVNCKRMIRLWAPTLAWAMLAKGDIDAIILYNSEGEDLYSGLLMVKEAGGAVLDFSGEEFQTVSGTPYFIACHPEHKDYVMELVHKGLNE</sequence>
<feature type="binding site" evidence="5">
    <location>
        <position position="70"/>
    </location>
    <ligand>
        <name>Mg(2+)</name>
        <dbReference type="ChEBI" id="CHEBI:18420"/>
        <label>1</label>
        <note>catalytic</note>
    </ligand>
</feature>
<keyword evidence="2 5" id="KW-0479">Metal-binding</keyword>
<feature type="binding site" evidence="5">
    <location>
        <position position="89"/>
    </location>
    <ligand>
        <name>Mg(2+)</name>
        <dbReference type="ChEBI" id="CHEBI:18420"/>
        <label>1</label>
        <note>catalytic</note>
    </ligand>
</feature>
<dbReference type="PRINTS" id="PR00377">
    <property type="entry name" value="IMPHPHTASES"/>
</dbReference>
<comment type="cofactor">
    <cofactor evidence="1 5">
        <name>Mg(2+)</name>
        <dbReference type="ChEBI" id="CHEBI:18420"/>
    </cofactor>
</comment>
<evidence type="ECO:0000256" key="5">
    <source>
        <dbReference type="PIRSR" id="PIRSR600760-2"/>
    </source>
</evidence>
<dbReference type="EMBL" id="PREZ01000003">
    <property type="protein sequence ID" value="PPA70986.1"/>
    <property type="molecule type" value="Genomic_DNA"/>
</dbReference>
<proteinExistence type="predicted"/>
<organism evidence="6 7">
    <name type="scientific">Jeotgalibacillus proteolyticus</name>
    <dbReference type="NCBI Taxonomy" id="2082395"/>
    <lineage>
        <taxon>Bacteria</taxon>
        <taxon>Bacillati</taxon>
        <taxon>Bacillota</taxon>
        <taxon>Bacilli</taxon>
        <taxon>Bacillales</taxon>
        <taxon>Caryophanaceae</taxon>
        <taxon>Jeotgalibacillus</taxon>
    </lineage>
</organism>
<comment type="caution">
    <text evidence="6">The sequence shown here is derived from an EMBL/GenBank/DDBJ whole genome shotgun (WGS) entry which is preliminary data.</text>
</comment>